<sequence>MHERVGWGGRGVSPVEQSCIALDVAIAVSKTNSSELP</sequence>
<proteinExistence type="predicted"/>
<dbReference type="EMBL" id="ALJD01000002">
    <property type="protein sequence ID" value="EJN60999.1"/>
    <property type="molecule type" value="Genomic_DNA"/>
</dbReference>
<gene>
    <name evidence="1" type="ORF">HSB1_00400</name>
</gene>
<reference evidence="1 2" key="1">
    <citation type="journal article" date="2012" name="J. Bacteriol.">
        <title>Draft Genome Sequence of the Extremely Halophilic Archaeon Halogranum salarium B-1T.</title>
        <authorList>
            <person name="Kim K.K."/>
            <person name="Lee K.C."/>
            <person name="Lee J.S."/>
        </authorList>
    </citation>
    <scope>NUCLEOTIDE SEQUENCE [LARGE SCALE GENOMIC DNA]</scope>
    <source>
        <strain evidence="1 2">B-1</strain>
    </source>
</reference>
<dbReference type="AlphaFoldDB" id="J3JHH4"/>
<dbReference type="Proteomes" id="UP000007813">
    <property type="component" value="Unassembled WGS sequence"/>
</dbReference>
<evidence type="ECO:0000313" key="1">
    <source>
        <dbReference type="EMBL" id="EJN60999.1"/>
    </source>
</evidence>
<name>J3JHH4_9EURY</name>
<comment type="caution">
    <text evidence="1">The sequence shown here is derived from an EMBL/GenBank/DDBJ whole genome shotgun (WGS) entry which is preliminary data.</text>
</comment>
<evidence type="ECO:0000313" key="2">
    <source>
        <dbReference type="Proteomes" id="UP000007813"/>
    </source>
</evidence>
<organism evidence="1 2">
    <name type="scientific">Halogranum salarium B-1</name>
    <dbReference type="NCBI Taxonomy" id="1210908"/>
    <lineage>
        <taxon>Archaea</taxon>
        <taxon>Methanobacteriati</taxon>
        <taxon>Methanobacteriota</taxon>
        <taxon>Stenosarchaea group</taxon>
        <taxon>Halobacteria</taxon>
        <taxon>Halobacteriales</taxon>
        <taxon>Haloferacaceae</taxon>
    </lineage>
</organism>
<protein>
    <submittedName>
        <fullName evidence="1">Uncharacterized protein</fullName>
    </submittedName>
</protein>
<accession>J3JHH4</accession>